<evidence type="ECO:0000256" key="1">
    <source>
        <dbReference type="ARBA" id="ARBA00038211"/>
    </source>
</evidence>
<organism evidence="2 3">
    <name type="scientific">Arxiozyma heterogenica</name>
    <dbReference type="NCBI Taxonomy" id="278026"/>
    <lineage>
        <taxon>Eukaryota</taxon>
        <taxon>Fungi</taxon>
        <taxon>Dikarya</taxon>
        <taxon>Ascomycota</taxon>
        <taxon>Saccharomycotina</taxon>
        <taxon>Saccharomycetes</taxon>
        <taxon>Saccharomycetales</taxon>
        <taxon>Saccharomycetaceae</taxon>
        <taxon>Arxiozyma</taxon>
    </lineage>
</organism>
<name>A0AAN7WMY7_9SACH</name>
<dbReference type="InterPro" id="IPR011009">
    <property type="entry name" value="Kinase-like_dom_sf"/>
</dbReference>
<dbReference type="CDD" id="cd05157">
    <property type="entry name" value="ETNK_euk"/>
    <property type="match status" value="1"/>
</dbReference>
<protein>
    <recommendedName>
        <fullName evidence="4">Choline kinase</fullName>
    </recommendedName>
</protein>
<dbReference type="SUPFAM" id="SSF56112">
    <property type="entry name" value="Protein kinase-like (PK-like)"/>
    <property type="match status" value="1"/>
</dbReference>
<evidence type="ECO:0000313" key="2">
    <source>
        <dbReference type="EMBL" id="KAK5780850.1"/>
    </source>
</evidence>
<dbReference type="Proteomes" id="UP001306508">
    <property type="component" value="Unassembled WGS sequence"/>
</dbReference>
<accession>A0AAN7WMY7</accession>
<reference evidence="3" key="1">
    <citation type="submission" date="2023-07" db="EMBL/GenBank/DDBJ databases">
        <title>A draft genome of Kazachstania heterogenica Y-27499.</title>
        <authorList>
            <person name="Donic C."/>
            <person name="Kralova J.S."/>
            <person name="Fidel L."/>
            <person name="Ben-Dor S."/>
            <person name="Jung S."/>
        </authorList>
    </citation>
    <scope>NUCLEOTIDE SEQUENCE [LARGE SCALE GENOMIC DNA]</scope>
    <source>
        <strain evidence="3">Y27499</strain>
    </source>
</reference>
<proteinExistence type="inferred from homology"/>
<evidence type="ECO:0000313" key="3">
    <source>
        <dbReference type="Proteomes" id="UP001306508"/>
    </source>
</evidence>
<dbReference type="Gene3D" id="3.30.200.20">
    <property type="entry name" value="Phosphorylase Kinase, domain 1"/>
    <property type="match status" value="1"/>
</dbReference>
<dbReference type="PANTHER" id="PTHR22603">
    <property type="entry name" value="CHOLINE/ETHANOALAMINE KINASE"/>
    <property type="match status" value="1"/>
</dbReference>
<dbReference type="GO" id="GO:0004103">
    <property type="term" value="F:choline kinase activity"/>
    <property type="evidence" value="ECO:0007669"/>
    <property type="project" value="TreeGrafter"/>
</dbReference>
<comment type="similarity">
    <text evidence="1">Belongs to the choline/ethanolamine kinase family.</text>
</comment>
<dbReference type="GO" id="GO:0004305">
    <property type="term" value="F:ethanolamine kinase activity"/>
    <property type="evidence" value="ECO:0007669"/>
    <property type="project" value="TreeGrafter"/>
</dbReference>
<gene>
    <name evidence="2" type="ORF">RI543_001977</name>
</gene>
<dbReference type="EMBL" id="JAWIZZ010000040">
    <property type="protein sequence ID" value="KAK5780850.1"/>
    <property type="molecule type" value="Genomic_DNA"/>
</dbReference>
<dbReference type="GO" id="GO:0006646">
    <property type="term" value="P:phosphatidylethanolamine biosynthetic process"/>
    <property type="evidence" value="ECO:0007669"/>
    <property type="project" value="TreeGrafter"/>
</dbReference>
<evidence type="ECO:0008006" key="4">
    <source>
        <dbReference type="Google" id="ProtNLM"/>
    </source>
</evidence>
<dbReference type="Gene3D" id="3.90.1200.10">
    <property type="match status" value="1"/>
</dbReference>
<dbReference type="PANTHER" id="PTHR22603:SF93">
    <property type="entry name" value="RE24176P"/>
    <property type="match status" value="1"/>
</dbReference>
<keyword evidence="3" id="KW-1185">Reference proteome</keyword>
<comment type="caution">
    <text evidence="2">The sequence shown here is derived from an EMBL/GenBank/DDBJ whole genome shotgun (WGS) entry which is preliminary data.</text>
</comment>
<dbReference type="GO" id="GO:0005737">
    <property type="term" value="C:cytoplasm"/>
    <property type="evidence" value="ECO:0007669"/>
    <property type="project" value="TreeGrafter"/>
</dbReference>
<dbReference type="Pfam" id="PF01633">
    <property type="entry name" value="Choline_kinase"/>
    <property type="match status" value="1"/>
</dbReference>
<dbReference type="AlphaFoldDB" id="A0AAN7WMY7"/>
<sequence length="433" mass="50820">MNYLDCTIPIDSPWVLVPYLTNNEYNSYKITKIKGALTNVIYKLSIFDDGICTNYLVRIFGSKMNSLVDRKDELKNIQKVPEEVGSVKILLPFRNGRVEKFLDGFKSLSQREMVSEPFFKVIAHKFSILHFQSPKPDKSDINRFKDGFAWTKIEQWLSIIESPLTNDWLQRNNGYNLKTFVLSKDWSRFKKIIAKYKEWVLSDYSNTNNSIVFCHNDTQQGNILVEKNTCYNQEPNIKFIDYEYSGPNFIAFDLSNFLTECMHDYNVNSTQSYRCLKSRYPSQEKILTFLSSYLCHKKDNKSKETIRVEELKILYNQVIKWRGVTQLFWALWAILQSGGLINPSTCNDMDQNDEYDVETLSSDLIEEDSNNHSNYSTSEVSNDINKNDDYFDYMNFCKDKLSFFWGDLIKFRIATKDDCIMEDVQYLDINLIP</sequence>